<feature type="domain" description="Novel STAND NTPase 1" evidence="2">
    <location>
        <begin position="253"/>
        <end position="637"/>
    </location>
</feature>
<evidence type="ECO:0000313" key="3">
    <source>
        <dbReference type="EMBL" id="KYC44055.1"/>
    </source>
</evidence>
<evidence type="ECO:0000259" key="2">
    <source>
        <dbReference type="Pfam" id="PF20703"/>
    </source>
</evidence>
<dbReference type="SUPFAM" id="SSF52540">
    <property type="entry name" value="P-loop containing nucleoside triphosphate hydrolases"/>
    <property type="match status" value="1"/>
</dbReference>
<dbReference type="Pfam" id="PF00656">
    <property type="entry name" value="Peptidase_C14"/>
    <property type="match status" value="1"/>
</dbReference>
<dbReference type="Gene3D" id="3.40.50.1460">
    <property type="match status" value="1"/>
</dbReference>
<dbReference type="Gene3D" id="3.40.50.300">
    <property type="entry name" value="P-loop containing nucleotide triphosphate hydrolases"/>
    <property type="match status" value="1"/>
</dbReference>
<dbReference type="Proteomes" id="UP000076925">
    <property type="component" value="Unassembled WGS sequence"/>
</dbReference>
<dbReference type="GO" id="GO:0006508">
    <property type="term" value="P:proteolysis"/>
    <property type="evidence" value="ECO:0007669"/>
    <property type="project" value="InterPro"/>
</dbReference>
<protein>
    <recommendedName>
        <fullName evidence="5">Peptidase C14 caspase catalytic subunit p20</fullName>
    </recommendedName>
</protein>
<name>A0A139XH78_9CYAN</name>
<reference evidence="3 4" key="1">
    <citation type="journal article" date="2013" name="Genome Biol. Evol.">
        <title>Genomes of Stigonematalean cyanobacteria (subsection V) and the evolution of oxygenic photosynthesis from prokaryotes to plastids.</title>
        <authorList>
            <person name="Dagan T."/>
            <person name="Roettger M."/>
            <person name="Stucken K."/>
            <person name="Landan G."/>
            <person name="Koch R."/>
            <person name="Major P."/>
            <person name="Gould S.B."/>
            <person name="Goremykin V.V."/>
            <person name="Rippka R."/>
            <person name="Tandeau de Marsac N."/>
            <person name="Gugger M."/>
            <person name="Lockhart P.J."/>
            <person name="Allen J.F."/>
            <person name="Brune I."/>
            <person name="Maus I."/>
            <person name="Puhler A."/>
            <person name="Martin W.F."/>
        </authorList>
    </citation>
    <scope>NUCLEOTIDE SEQUENCE [LARGE SCALE GENOMIC DNA]</scope>
    <source>
        <strain evidence="3 4">PCC 7110</strain>
    </source>
</reference>
<dbReference type="STRING" id="128403.WA1_02630"/>
<evidence type="ECO:0000313" key="4">
    <source>
        <dbReference type="Proteomes" id="UP000076925"/>
    </source>
</evidence>
<dbReference type="InterPro" id="IPR027417">
    <property type="entry name" value="P-loop_NTPase"/>
</dbReference>
<accession>A0A139XH78</accession>
<dbReference type="AlphaFoldDB" id="A0A139XH78"/>
<comment type="caution">
    <text evidence="3">The sequence shown here is derived from an EMBL/GenBank/DDBJ whole genome shotgun (WGS) entry which is preliminary data.</text>
</comment>
<sequence length="658" mass="73974">MTRDALVVGINQYPSLKDKPGPGSKAKHLKTPATDAEAIAQLLEKYGEFQVRRLLAIHLKQSVTLKDLEEAITELFHPKGQQVPETAVLFFSGHGLRRNLPDGSTEGYLVTSDSGSRKEKWGLSLRWLRELLDKSPVRQQIIWLDCCHSGELMNFAEIDLGEYEKGRDRCFIVASRDFQLAYEQAEGEHGVLSGALLQGLNPTLQPDKWVTNFTLADFVKQALKDAPQHPICNNSGGQIILTGEQSVISSICPYKGLAYFDFNESDPKYFHGRTALTKQLLEKVRHSNFLAVLGASGSGKSSVVRAGLLHQLKLSVVPGSERWKIYEPFTPSEHPLKSLEQVIGVKADQLQALIKAAAADQVVLVVDQFEEAFTQCRDDAERQKFFECLLSAVKRLGKKFCLVLVMRADFQGKCAEQEYGGLAAKIDQNLVRVMPMNQQELREAIIKPAEQVGLEIDRELVNQMIADVSGSPGDLPLLQYTLTELWEQRTLNRLTISDYTRLGGVKKALEKHANEVYQSLSPKEQLVAKQIFLELTHLGEGTEDTRRQVRQQDLVTQRRSPELVERVVQRLAKEKLVVTGEQEFEGKRVAVVNIAHEALIRNWDVLGKWLKENREALLIKQDIEDAARDWRDKQKPKDVAYLLQGARLNGSCVLNVLN</sequence>
<evidence type="ECO:0008006" key="5">
    <source>
        <dbReference type="Google" id="ProtNLM"/>
    </source>
</evidence>
<dbReference type="InterPro" id="IPR011600">
    <property type="entry name" value="Pept_C14_caspase"/>
</dbReference>
<dbReference type="OrthoDB" id="464342at2"/>
<dbReference type="GO" id="GO:0004197">
    <property type="term" value="F:cysteine-type endopeptidase activity"/>
    <property type="evidence" value="ECO:0007669"/>
    <property type="project" value="InterPro"/>
</dbReference>
<dbReference type="RefSeq" id="WP_017741355.1">
    <property type="nucleotide sequence ID" value="NZ_KQ976354.1"/>
</dbReference>
<organism evidence="3 4">
    <name type="scientific">Scytonema hofmannii PCC 7110</name>
    <dbReference type="NCBI Taxonomy" id="128403"/>
    <lineage>
        <taxon>Bacteria</taxon>
        <taxon>Bacillati</taxon>
        <taxon>Cyanobacteriota</taxon>
        <taxon>Cyanophyceae</taxon>
        <taxon>Nostocales</taxon>
        <taxon>Scytonemataceae</taxon>
        <taxon>Scytonema</taxon>
    </lineage>
</organism>
<dbReference type="InterPro" id="IPR029030">
    <property type="entry name" value="Caspase-like_dom_sf"/>
</dbReference>
<dbReference type="InterPro" id="IPR049052">
    <property type="entry name" value="nSTAND1"/>
</dbReference>
<dbReference type="Pfam" id="PF20703">
    <property type="entry name" value="nSTAND1"/>
    <property type="match status" value="1"/>
</dbReference>
<dbReference type="SUPFAM" id="SSF52129">
    <property type="entry name" value="Caspase-like"/>
    <property type="match status" value="1"/>
</dbReference>
<evidence type="ECO:0000259" key="1">
    <source>
        <dbReference type="Pfam" id="PF00656"/>
    </source>
</evidence>
<gene>
    <name evidence="3" type="ORF">WA1_02630</name>
</gene>
<dbReference type="EMBL" id="ANNX02000012">
    <property type="protein sequence ID" value="KYC44055.1"/>
    <property type="molecule type" value="Genomic_DNA"/>
</dbReference>
<feature type="domain" description="Peptidase C14 caspase" evidence="1">
    <location>
        <begin position="4"/>
        <end position="223"/>
    </location>
</feature>
<keyword evidence="4" id="KW-1185">Reference proteome</keyword>
<proteinExistence type="predicted"/>